<keyword evidence="2" id="KW-1185">Reference proteome</keyword>
<reference evidence="1" key="1">
    <citation type="submission" date="2019-10" db="EMBL/GenBank/DDBJ databases">
        <authorList>
            <consortium name="DOE Joint Genome Institute"/>
            <person name="Kuo A."/>
            <person name="Miyauchi S."/>
            <person name="Kiss E."/>
            <person name="Drula E."/>
            <person name="Kohler A."/>
            <person name="Sanchez-Garcia M."/>
            <person name="Andreopoulos B."/>
            <person name="Barry K.W."/>
            <person name="Bonito G."/>
            <person name="Buee M."/>
            <person name="Carver A."/>
            <person name="Chen C."/>
            <person name="Cichocki N."/>
            <person name="Clum A."/>
            <person name="Culley D."/>
            <person name="Crous P.W."/>
            <person name="Fauchery L."/>
            <person name="Girlanda M."/>
            <person name="Hayes R."/>
            <person name="Keri Z."/>
            <person name="Labutti K."/>
            <person name="Lipzen A."/>
            <person name="Lombard V."/>
            <person name="Magnuson J."/>
            <person name="Maillard F."/>
            <person name="Morin E."/>
            <person name="Murat C."/>
            <person name="Nolan M."/>
            <person name="Ohm R."/>
            <person name="Pangilinan J."/>
            <person name="Pereira M."/>
            <person name="Perotto S."/>
            <person name="Peter M."/>
            <person name="Riley R."/>
            <person name="Sitrit Y."/>
            <person name="Stielow B."/>
            <person name="Szollosi G."/>
            <person name="Zifcakova L."/>
            <person name="Stursova M."/>
            <person name="Spatafora J.W."/>
            <person name="Tedersoo L."/>
            <person name="Vaario L.-M."/>
            <person name="Yamada A."/>
            <person name="Yan M."/>
            <person name="Wang P."/>
            <person name="Xu J."/>
            <person name="Bruns T."/>
            <person name="Baldrian P."/>
            <person name="Vilgalys R."/>
            <person name="Henrissat B."/>
            <person name="Grigoriev I.V."/>
            <person name="Hibbett D."/>
            <person name="Nagy L.G."/>
            <person name="Martin F.M."/>
        </authorList>
    </citation>
    <scope>NUCLEOTIDE SEQUENCE</scope>
    <source>
        <strain evidence="1">P2</strain>
    </source>
</reference>
<proteinExistence type="predicted"/>
<gene>
    <name evidence="1" type="ORF">BDM02DRAFT_1652430</name>
</gene>
<dbReference type="EMBL" id="MU117963">
    <property type="protein sequence ID" value="KAF9653699.1"/>
    <property type="molecule type" value="Genomic_DNA"/>
</dbReference>
<dbReference type="Proteomes" id="UP000886501">
    <property type="component" value="Unassembled WGS sequence"/>
</dbReference>
<comment type="caution">
    <text evidence="1">The sequence shown here is derived from an EMBL/GenBank/DDBJ whole genome shotgun (WGS) entry which is preliminary data.</text>
</comment>
<evidence type="ECO:0000313" key="1">
    <source>
        <dbReference type="EMBL" id="KAF9653699.1"/>
    </source>
</evidence>
<reference evidence="1" key="2">
    <citation type="journal article" date="2020" name="Nat. Commun.">
        <title>Large-scale genome sequencing of mycorrhizal fungi provides insights into the early evolution of symbiotic traits.</title>
        <authorList>
            <person name="Miyauchi S."/>
            <person name="Kiss E."/>
            <person name="Kuo A."/>
            <person name="Drula E."/>
            <person name="Kohler A."/>
            <person name="Sanchez-Garcia M."/>
            <person name="Morin E."/>
            <person name="Andreopoulos B."/>
            <person name="Barry K.W."/>
            <person name="Bonito G."/>
            <person name="Buee M."/>
            <person name="Carver A."/>
            <person name="Chen C."/>
            <person name="Cichocki N."/>
            <person name="Clum A."/>
            <person name="Culley D."/>
            <person name="Crous P.W."/>
            <person name="Fauchery L."/>
            <person name="Girlanda M."/>
            <person name="Hayes R.D."/>
            <person name="Keri Z."/>
            <person name="LaButti K."/>
            <person name="Lipzen A."/>
            <person name="Lombard V."/>
            <person name="Magnuson J."/>
            <person name="Maillard F."/>
            <person name="Murat C."/>
            <person name="Nolan M."/>
            <person name="Ohm R.A."/>
            <person name="Pangilinan J."/>
            <person name="Pereira M.F."/>
            <person name="Perotto S."/>
            <person name="Peter M."/>
            <person name="Pfister S."/>
            <person name="Riley R."/>
            <person name="Sitrit Y."/>
            <person name="Stielow J.B."/>
            <person name="Szollosi G."/>
            <person name="Zifcakova L."/>
            <person name="Stursova M."/>
            <person name="Spatafora J.W."/>
            <person name="Tedersoo L."/>
            <person name="Vaario L.M."/>
            <person name="Yamada A."/>
            <person name="Yan M."/>
            <person name="Wang P."/>
            <person name="Xu J."/>
            <person name="Bruns T."/>
            <person name="Baldrian P."/>
            <person name="Vilgalys R."/>
            <person name="Dunand C."/>
            <person name="Henrissat B."/>
            <person name="Grigoriev I.V."/>
            <person name="Hibbett D."/>
            <person name="Nagy L.G."/>
            <person name="Martin F.M."/>
        </authorList>
    </citation>
    <scope>NUCLEOTIDE SEQUENCE</scope>
    <source>
        <strain evidence="1">P2</strain>
    </source>
</reference>
<accession>A0ACB6ZVX1</accession>
<protein>
    <submittedName>
        <fullName evidence="1">Uncharacterized protein</fullName>
    </submittedName>
</protein>
<organism evidence="1 2">
    <name type="scientific">Thelephora ganbajun</name>
    <name type="common">Ganba fungus</name>
    <dbReference type="NCBI Taxonomy" id="370292"/>
    <lineage>
        <taxon>Eukaryota</taxon>
        <taxon>Fungi</taxon>
        <taxon>Dikarya</taxon>
        <taxon>Basidiomycota</taxon>
        <taxon>Agaricomycotina</taxon>
        <taxon>Agaricomycetes</taxon>
        <taxon>Thelephorales</taxon>
        <taxon>Thelephoraceae</taxon>
        <taxon>Thelephora</taxon>
    </lineage>
</organism>
<sequence>MATTASGWHTVNSPVFELICRNDRSFSYTPPVPVLLSDASLAHEKEWGEPPSPDEIFSTVDLDEFVGTDFSCLCLFVPSNRHPEANTASQYDPYAEIHLSGVQHMPHVPFVPLYSASHGAKGAELLGPSVIPGFAPVVPLMNSGAELCGEPHPKPASSPGFQGDHPPGSSSDADLYGSALPNLSPPQGSDHSKSSQMDDHHDRLLIRKFDTSTLLYVIPEPHFHPAPSADLSVARRSRIPPFSKSIPIPIYPSTDTSVEIYLRTPHGRGSWIIPVRGVLPWDGCTRARILQPNPTPDAYPPKQSFEGYTDLVWTHTSLVAFWEFLRKLNEVETLGNMGISFHADTSFNDDRPAYNNSAEYEPTPLGVSLFDTEPSDPRISLLLVDHIKIYCDVEFAMNVRTVLASWQYQWDEKNAAEDAFDFDLSGSQASEIGLYGKESQQFQVRKIQLLHGARIPFLDHRNNGLFVC</sequence>
<name>A0ACB6ZVX1_THEGA</name>
<evidence type="ECO:0000313" key="2">
    <source>
        <dbReference type="Proteomes" id="UP000886501"/>
    </source>
</evidence>